<keyword evidence="2" id="KW-1185">Reference proteome</keyword>
<evidence type="ECO:0000313" key="2">
    <source>
        <dbReference type="Proteomes" id="UP000002668"/>
    </source>
</evidence>
<dbReference type="AlphaFoldDB" id="E4ZRK3"/>
<accession>E4ZRK3</accession>
<reference evidence="2" key="1">
    <citation type="journal article" date="2011" name="Nat. Commun.">
        <title>Effector diversification within compartments of the Leptosphaeria maculans genome affected by Repeat-Induced Point mutations.</title>
        <authorList>
            <person name="Rouxel T."/>
            <person name="Grandaubert J."/>
            <person name="Hane J.K."/>
            <person name="Hoede C."/>
            <person name="van de Wouw A.P."/>
            <person name="Couloux A."/>
            <person name="Dominguez V."/>
            <person name="Anthouard V."/>
            <person name="Bally P."/>
            <person name="Bourras S."/>
            <person name="Cozijnsen A.J."/>
            <person name="Ciuffetti L.M."/>
            <person name="Degrave A."/>
            <person name="Dilmaghani A."/>
            <person name="Duret L."/>
            <person name="Fudal I."/>
            <person name="Goodwin S.B."/>
            <person name="Gout L."/>
            <person name="Glaser N."/>
            <person name="Linglin J."/>
            <person name="Kema G.H.J."/>
            <person name="Lapalu N."/>
            <person name="Lawrence C.B."/>
            <person name="May K."/>
            <person name="Meyer M."/>
            <person name="Ollivier B."/>
            <person name="Poulain J."/>
            <person name="Schoch C.L."/>
            <person name="Simon A."/>
            <person name="Spatafora J.W."/>
            <person name="Stachowiak A."/>
            <person name="Turgeon B.G."/>
            <person name="Tyler B.M."/>
            <person name="Vincent D."/>
            <person name="Weissenbach J."/>
            <person name="Amselem J."/>
            <person name="Quesneville H."/>
            <person name="Oliver R.P."/>
            <person name="Wincker P."/>
            <person name="Balesdent M.-H."/>
            <person name="Howlett B.J."/>
        </authorList>
    </citation>
    <scope>NUCLEOTIDE SEQUENCE [LARGE SCALE GENOMIC DNA]</scope>
    <source>
        <strain evidence="2">JN3 / isolate v23.1.3 / race Av1-4-5-6-7-8</strain>
    </source>
</reference>
<dbReference type="EMBL" id="FP929116">
    <property type="protein sequence ID" value="CBX93850.1"/>
    <property type="molecule type" value="Genomic_DNA"/>
</dbReference>
<proteinExistence type="predicted"/>
<evidence type="ECO:0000313" key="1">
    <source>
        <dbReference type="EMBL" id="CBX93850.1"/>
    </source>
</evidence>
<protein>
    <submittedName>
        <fullName evidence="1">Predicted protein</fullName>
    </submittedName>
</protein>
<organism evidence="2">
    <name type="scientific">Leptosphaeria maculans (strain JN3 / isolate v23.1.3 / race Av1-4-5-6-7-8)</name>
    <name type="common">Blackleg fungus</name>
    <name type="synonym">Phoma lingam</name>
    <dbReference type="NCBI Taxonomy" id="985895"/>
    <lineage>
        <taxon>Eukaryota</taxon>
        <taxon>Fungi</taxon>
        <taxon>Dikarya</taxon>
        <taxon>Ascomycota</taxon>
        <taxon>Pezizomycotina</taxon>
        <taxon>Dothideomycetes</taxon>
        <taxon>Pleosporomycetidae</taxon>
        <taxon>Pleosporales</taxon>
        <taxon>Pleosporineae</taxon>
        <taxon>Leptosphaeriaceae</taxon>
        <taxon>Plenodomus</taxon>
        <taxon>Plenodomus lingam/Leptosphaeria maculans species complex</taxon>
    </lineage>
</organism>
<name>E4ZRK3_LEPMJ</name>
<gene>
    <name evidence="1" type="ORF">LEMA_P035240.1</name>
</gene>
<dbReference type="InParanoid" id="E4ZRK3"/>
<sequence>MQSCIAMKWDCVCQYTWEVKPLASRDLVRLINHVQCRINDQDACLDVVCLLLWMPAKSYTLSVPLPAFSCDQYVVNTALQWLR</sequence>
<dbReference type="HOGENOM" id="CLU_2542981_0_0_1"/>
<dbReference type="VEuPathDB" id="FungiDB:LEMA_P035240.1"/>
<dbReference type="Proteomes" id="UP000002668">
    <property type="component" value="Genome"/>
</dbReference>